<evidence type="ECO:0000256" key="7">
    <source>
        <dbReference type="ARBA" id="ARBA00022807"/>
    </source>
</evidence>
<dbReference type="FunCoup" id="A0A6P7KBE2">
    <property type="interactions" value="891"/>
</dbReference>
<feature type="compositionally biased region" description="Basic residues" evidence="8">
    <location>
        <begin position="1062"/>
        <end position="1075"/>
    </location>
</feature>
<feature type="region of interest" description="Disordered" evidence="8">
    <location>
        <begin position="463"/>
        <end position="953"/>
    </location>
</feature>
<keyword evidence="6 11" id="KW-0378">Hydrolase</keyword>
<keyword evidence="7" id="KW-0788">Thiol protease</keyword>
<dbReference type="Gene3D" id="3.90.70.10">
    <property type="entry name" value="Cysteine proteinases"/>
    <property type="match status" value="1"/>
</dbReference>
<name>A0A6P7KBE2_9TELE</name>
<feature type="domain" description="USP" evidence="9">
    <location>
        <begin position="113"/>
        <end position="413"/>
    </location>
</feature>
<dbReference type="CTD" id="84132"/>
<dbReference type="CDD" id="cd02661">
    <property type="entry name" value="Peptidase_C19E"/>
    <property type="match status" value="1"/>
</dbReference>
<dbReference type="GO" id="GO:0004843">
    <property type="term" value="F:cysteine-type deubiquitinase activity"/>
    <property type="evidence" value="ECO:0007669"/>
    <property type="project" value="UniProtKB-EC"/>
</dbReference>
<dbReference type="EC" id="3.4.19.12" evidence="2"/>
<dbReference type="PANTHER" id="PTHR24006">
    <property type="entry name" value="UBIQUITIN CARBOXYL-TERMINAL HYDROLASE"/>
    <property type="match status" value="1"/>
</dbReference>
<evidence type="ECO:0000256" key="4">
    <source>
        <dbReference type="ARBA" id="ARBA00022670"/>
    </source>
</evidence>
<feature type="compositionally biased region" description="Polar residues" evidence="8">
    <location>
        <begin position="1188"/>
        <end position="1198"/>
    </location>
</feature>
<evidence type="ECO:0000313" key="10">
    <source>
        <dbReference type="Proteomes" id="UP000515145"/>
    </source>
</evidence>
<evidence type="ECO:0000256" key="2">
    <source>
        <dbReference type="ARBA" id="ARBA00012759"/>
    </source>
</evidence>
<feature type="compositionally biased region" description="Basic and acidic residues" evidence="8">
    <location>
        <begin position="912"/>
        <end position="947"/>
    </location>
</feature>
<dbReference type="InterPro" id="IPR018200">
    <property type="entry name" value="USP_CS"/>
</dbReference>
<dbReference type="InterPro" id="IPR001394">
    <property type="entry name" value="Peptidase_C19_UCH"/>
</dbReference>
<dbReference type="RefSeq" id="XP_028285752.1">
    <property type="nucleotide sequence ID" value="XM_028429951.1"/>
</dbReference>
<dbReference type="GO" id="GO:0016579">
    <property type="term" value="P:protein deubiquitination"/>
    <property type="evidence" value="ECO:0007669"/>
    <property type="project" value="InterPro"/>
</dbReference>
<evidence type="ECO:0000256" key="5">
    <source>
        <dbReference type="ARBA" id="ARBA00022786"/>
    </source>
</evidence>
<dbReference type="GO" id="GO:0006508">
    <property type="term" value="P:proteolysis"/>
    <property type="evidence" value="ECO:0007669"/>
    <property type="project" value="UniProtKB-KW"/>
</dbReference>
<dbReference type="InParanoid" id="A0A6P7KBE2"/>
<dbReference type="PROSITE" id="PS00973">
    <property type="entry name" value="USP_2"/>
    <property type="match status" value="1"/>
</dbReference>
<feature type="compositionally biased region" description="Low complexity" evidence="8">
    <location>
        <begin position="535"/>
        <end position="568"/>
    </location>
</feature>
<dbReference type="InterPro" id="IPR028889">
    <property type="entry name" value="USP"/>
</dbReference>
<dbReference type="SUPFAM" id="SSF54001">
    <property type="entry name" value="Cysteine proteinases"/>
    <property type="match status" value="1"/>
</dbReference>
<feature type="compositionally biased region" description="Basic residues" evidence="8">
    <location>
        <begin position="1098"/>
        <end position="1107"/>
    </location>
</feature>
<dbReference type="AlphaFoldDB" id="A0A6P7KBE2"/>
<feature type="region of interest" description="Disordered" evidence="8">
    <location>
        <begin position="993"/>
        <end position="1204"/>
    </location>
</feature>
<keyword evidence="5" id="KW-0833">Ubl conjugation pathway</keyword>
<proteinExistence type="predicted"/>
<dbReference type="PROSITE" id="PS50235">
    <property type="entry name" value="USP_3"/>
    <property type="match status" value="1"/>
</dbReference>
<feature type="compositionally biased region" description="Polar residues" evidence="8">
    <location>
        <begin position="463"/>
        <end position="473"/>
    </location>
</feature>
<feature type="compositionally biased region" description="Polar residues" evidence="8">
    <location>
        <begin position="578"/>
        <end position="587"/>
    </location>
</feature>
<evidence type="ECO:0000256" key="3">
    <source>
        <dbReference type="ARBA" id="ARBA00022553"/>
    </source>
</evidence>
<evidence type="ECO:0000256" key="1">
    <source>
        <dbReference type="ARBA" id="ARBA00000707"/>
    </source>
</evidence>
<protein>
    <recommendedName>
        <fullName evidence="2">ubiquitinyl hydrolase 1</fullName>
        <ecNumber evidence="2">3.4.19.12</ecNumber>
    </recommendedName>
</protein>
<dbReference type="PROSITE" id="PS00972">
    <property type="entry name" value="USP_1"/>
    <property type="match status" value="1"/>
</dbReference>
<dbReference type="PANTHER" id="PTHR24006:SF727">
    <property type="entry name" value="UBIQUITIN CARBOXYL-TERMINAL HYDROLASE 42"/>
    <property type="match status" value="1"/>
</dbReference>
<evidence type="ECO:0000256" key="6">
    <source>
        <dbReference type="ARBA" id="ARBA00022801"/>
    </source>
</evidence>
<dbReference type="Proteomes" id="UP000515145">
    <property type="component" value="Chromosome 19"/>
</dbReference>
<dbReference type="Pfam" id="PF00443">
    <property type="entry name" value="UCH"/>
    <property type="match status" value="1"/>
</dbReference>
<dbReference type="GO" id="GO:0042981">
    <property type="term" value="P:regulation of apoptotic process"/>
    <property type="evidence" value="ECO:0007669"/>
    <property type="project" value="TreeGrafter"/>
</dbReference>
<evidence type="ECO:0000259" key="9">
    <source>
        <dbReference type="PROSITE" id="PS50235"/>
    </source>
</evidence>
<feature type="compositionally biased region" description="Low complexity" evidence="8">
    <location>
        <begin position="1002"/>
        <end position="1011"/>
    </location>
</feature>
<keyword evidence="3" id="KW-0597">Phosphoprotein</keyword>
<dbReference type="InterPro" id="IPR038765">
    <property type="entry name" value="Papain-like_cys_pep_sf"/>
</dbReference>
<dbReference type="OrthoDB" id="420187at2759"/>
<dbReference type="FunFam" id="3.90.70.10:FF:000016">
    <property type="entry name" value="Ubiquitin carboxyl-terminal hydrolase 36"/>
    <property type="match status" value="1"/>
</dbReference>
<evidence type="ECO:0000256" key="8">
    <source>
        <dbReference type="SAM" id="MobiDB-lite"/>
    </source>
</evidence>
<dbReference type="GeneID" id="114451389"/>
<feature type="compositionally biased region" description="Basic and acidic residues" evidence="8">
    <location>
        <begin position="842"/>
        <end position="895"/>
    </location>
</feature>
<gene>
    <name evidence="11" type="primary">usp42</name>
</gene>
<keyword evidence="4" id="KW-0645">Protease</keyword>
<feature type="compositionally biased region" description="Basic and acidic residues" evidence="8">
    <location>
        <begin position="1076"/>
        <end position="1097"/>
    </location>
</feature>
<dbReference type="GO" id="GO:0005829">
    <property type="term" value="C:cytosol"/>
    <property type="evidence" value="ECO:0007669"/>
    <property type="project" value="TreeGrafter"/>
</dbReference>
<feature type="compositionally biased region" description="Basic and acidic residues" evidence="8">
    <location>
        <begin position="1126"/>
        <end position="1169"/>
    </location>
</feature>
<feature type="compositionally biased region" description="Low complexity" evidence="8">
    <location>
        <begin position="783"/>
        <end position="792"/>
    </location>
</feature>
<feature type="compositionally biased region" description="Polar residues" evidence="8">
    <location>
        <begin position="762"/>
        <end position="780"/>
    </location>
</feature>
<dbReference type="GO" id="GO:0005634">
    <property type="term" value="C:nucleus"/>
    <property type="evidence" value="ECO:0007669"/>
    <property type="project" value="TreeGrafter"/>
</dbReference>
<comment type="catalytic activity">
    <reaction evidence="1">
        <text>Thiol-dependent hydrolysis of ester, thioester, amide, peptide and isopeptide bonds formed by the C-terminal Gly of ubiquitin (a 76-residue protein attached to proteins as an intracellular targeting signal).</text>
        <dbReference type="EC" id="3.4.19.12"/>
    </reaction>
</comment>
<organism evidence="10 11">
    <name type="scientific">Parambassis ranga</name>
    <name type="common">Indian glassy fish</name>
    <dbReference type="NCBI Taxonomy" id="210632"/>
    <lineage>
        <taxon>Eukaryota</taxon>
        <taxon>Metazoa</taxon>
        <taxon>Chordata</taxon>
        <taxon>Craniata</taxon>
        <taxon>Vertebrata</taxon>
        <taxon>Euteleostomi</taxon>
        <taxon>Actinopterygii</taxon>
        <taxon>Neopterygii</taxon>
        <taxon>Teleostei</taxon>
        <taxon>Neoteleostei</taxon>
        <taxon>Acanthomorphata</taxon>
        <taxon>Ovalentaria</taxon>
        <taxon>Ambassidae</taxon>
        <taxon>Parambassis</taxon>
    </lineage>
</organism>
<feature type="compositionally biased region" description="Low complexity" evidence="8">
    <location>
        <begin position="479"/>
        <end position="489"/>
    </location>
</feature>
<evidence type="ECO:0000313" key="11">
    <source>
        <dbReference type="RefSeq" id="XP_028285752.1"/>
    </source>
</evidence>
<feature type="compositionally biased region" description="Basic residues" evidence="8">
    <location>
        <begin position="896"/>
        <end position="911"/>
    </location>
</feature>
<reference evidence="11" key="1">
    <citation type="submission" date="2025-08" db="UniProtKB">
        <authorList>
            <consortium name="RefSeq"/>
        </authorList>
    </citation>
    <scope>IDENTIFICATION</scope>
</reference>
<feature type="compositionally biased region" description="Basic and acidic residues" evidence="8">
    <location>
        <begin position="1040"/>
        <end position="1061"/>
    </location>
</feature>
<dbReference type="InterPro" id="IPR050164">
    <property type="entry name" value="Peptidase_C19"/>
</dbReference>
<keyword evidence="10" id="KW-1185">Reference proteome</keyword>
<sequence>MTIVDRLSEKSDHESVGCNRSYFASGDVGMDGSCSSSWAVGPTMPSDSPRLKAPGGCLGPMPGAAVYNSTPSSVDRPKEQVMSCGDGIDLPQKVLFSPERLILKWTQVHRIGAGLQNMGNTCFLNSALQCLTYTPPLANYMLTREHSKTCHEPGFCMMCTMQNHIIQVFANSGNVIKPIGVLNELKRIAKHFRYGSQEDAHEFLRYTVDAMQKSCLPGTKLDRQTQATTFIHHVFGGYLRSRVKCLNCKAVSDTFDPFLDITLEIKTAPSVSKALEQFVKPEQLDGENAYKCTKCKKMVTASKRFTIHRSSNVLTLSLKRFANFTGGKITKDVKYPEYLDLRPFMSQSQGEPQIYGLYAVLVHSGFSCHAGHYFCYIKASNGQWYQMNDSSVSVSDIRTVLNQQAYVLFYIKSADVKKTGDYSHHTGISGQSSPRPVVVPRINATVHHNNIGLIGPQLPPHMTKSNLHVNGNGSVRDYPTTSKPSTSSSVMGKPCHGLASSSISHSISRPTIIPDHDKRQKLSFFIGQGKQNRPSSSSSSSSSTSSYSQPSSASSSSSRSLSSSQSTSDVRFVPRQLNHVNGTSCSNGDHHTGGNGASFLVPYGQESSEESDQENCVTLDNGFLSKSHPKGKNGTGEIFDSSPKTTNGESAVHHSGNGLNGSTCGVSKSNQNGHHYGHHKVNGHSTPHKICVSNQGSSSSAAAAVANGLSNDHSQPNKDPHNPASSQATSSQSIHPAAIKSQDVSTPDTRAKTLSEPLPHHTASTCIGSPPAATSTNIHTIASRESASASSAGHHGDPAALSTQPDCSQSTNGPSASPQVCIGKNEAKDLPQTNGPSAGTEGHADTKEQYHSKPRGSERQSSRDRERDRLYSVSDRDRDRRYRGRSQERETDSDRHRYRRDYRDHRHHRSNRDRVHPPERHYRGREHDRRRDRSPHYPRERDHDRSSHNYRYYYHRSRDNVDYERRGYSYSHREDSHSRRRWQEEVRECQLMKSNGRERDYSSSGEMTSSSVTVAETNKLKGLQPRPLLPSSESAPNGEDQNHMRTADYVSKERDNSSDAHHSKRHKKSKKKKKSKDKDRHHESRSSDMDSDRATETKKKKKKKRRHQDSDLEQHSPGAARSPKNRSSEEMESRKRRYSDIKDSKHDHSFIPEKHHRTDSADGSGDHHTSPTNGSTHHHLNGFPGNCYSRTNGNSHELSSGLKV</sequence>
<feature type="compositionally biased region" description="Polar residues" evidence="8">
    <location>
        <begin position="801"/>
        <end position="818"/>
    </location>
</feature>
<accession>A0A6P7KBE2</accession>
<feature type="compositionally biased region" description="Polar residues" evidence="8">
    <location>
        <begin position="660"/>
        <end position="673"/>
    </location>
</feature>
<feature type="compositionally biased region" description="Polar residues" evidence="8">
    <location>
        <begin position="723"/>
        <end position="734"/>
    </location>
</feature>